<dbReference type="EMBL" id="JAPDMQ010000022">
    <property type="protein sequence ID" value="KAK0539913.1"/>
    <property type="molecule type" value="Genomic_DNA"/>
</dbReference>
<keyword evidence="2" id="KW-1185">Reference proteome</keyword>
<dbReference type="Proteomes" id="UP001176521">
    <property type="component" value="Unassembled WGS sequence"/>
</dbReference>
<sequence length="218" mass="24608">MESLTATKPGEAFNTKPFKPTLKALKGTLTNLGNARLDGNGWGILTPRDVQNLVLHYPNDTFILDVRASTDAETSQNPIQKRRFKDAKRFIVCTLNTNRDLIANSASAYEVEFPAEWERMLKAEYVVIHCDACTQRSPAFIAGLQDRLLNKQKPGAKFDGRRNPNQKVGLMQPGWGGFYDEKSEFRTTEQQMKAWSWPFLSDDVAAINAQIVQANRRT</sequence>
<gene>
    <name evidence="1" type="ORF">OC842_000729</name>
</gene>
<evidence type="ECO:0000313" key="2">
    <source>
        <dbReference type="Proteomes" id="UP001176521"/>
    </source>
</evidence>
<name>A0AAN6GGI6_9BASI</name>
<comment type="caution">
    <text evidence="1">The sequence shown here is derived from an EMBL/GenBank/DDBJ whole genome shotgun (WGS) entry which is preliminary data.</text>
</comment>
<organism evidence="1 2">
    <name type="scientific">Tilletia horrida</name>
    <dbReference type="NCBI Taxonomy" id="155126"/>
    <lineage>
        <taxon>Eukaryota</taxon>
        <taxon>Fungi</taxon>
        <taxon>Dikarya</taxon>
        <taxon>Basidiomycota</taxon>
        <taxon>Ustilaginomycotina</taxon>
        <taxon>Exobasidiomycetes</taxon>
        <taxon>Tilletiales</taxon>
        <taxon>Tilletiaceae</taxon>
        <taxon>Tilletia</taxon>
    </lineage>
</organism>
<reference evidence="1" key="1">
    <citation type="journal article" date="2023" name="PhytoFront">
        <title>Draft Genome Resources of Seven Strains of Tilletia horrida, Causal Agent of Kernel Smut of Rice.</title>
        <authorList>
            <person name="Khanal S."/>
            <person name="Antony Babu S."/>
            <person name="Zhou X.G."/>
        </authorList>
    </citation>
    <scope>NUCLEOTIDE SEQUENCE</scope>
    <source>
        <strain evidence="1">TX3</strain>
    </source>
</reference>
<evidence type="ECO:0000313" key="1">
    <source>
        <dbReference type="EMBL" id="KAK0539913.1"/>
    </source>
</evidence>
<proteinExistence type="predicted"/>
<accession>A0AAN6GGI6</accession>
<protein>
    <submittedName>
        <fullName evidence="1">Uncharacterized protein</fullName>
    </submittedName>
</protein>
<dbReference type="AlphaFoldDB" id="A0AAN6GGI6"/>